<evidence type="ECO:0000313" key="4">
    <source>
        <dbReference type="EMBL" id="MDE44869.1"/>
    </source>
</evidence>
<dbReference type="EMBL" id="GGYP01000098">
    <property type="protein sequence ID" value="MDE44869.1"/>
    <property type="molecule type" value="Transcribed_RNA"/>
</dbReference>
<dbReference type="Pfam" id="PF10241">
    <property type="entry name" value="KxDL"/>
    <property type="match status" value="1"/>
</dbReference>
<dbReference type="PANTHER" id="PTHR13511:SF0">
    <property type="entry name" value="KXDL MOTIF-CONTAINING PROTEIN 1"/>
    <property type="match status" value="1"/>
</dbReference>
<dbReference type="InterPro" id="IPR019371">
    <property type="entry name" value="KxDL_dom"/>
</dbReference>
<dbReference type="GO" id="GO:0099078">
    <property type="term" value="C:BORC complex"/>
    <property type="evidence" value="ECO:0007669"/>
    <property type="project" value="TreeGrafter"/>
</dbReference>
<sequence length="147" mass="16664">MDGDKVIEDQSCQLNGSPSLTQLIDRVPQLVNIKDIHQMIDLQVATLDRLDCTNKSLANCSAMAQNKLGATSKLYKRTAKQISDSKKDLDVIYKKILDLKAKIRIERPDLFESERRSSHDEQEDQIDSETNEQRIPEPGASHQKVTE</sequence>
<dbReference type="PANTHER" id="PTHR13511">
    <property type="entry name" value="KXDL MOTIF-CONTAINING PROTEIN 1"/>
    <property type="match status" value="1"/>
</dbReference>
<feature type="compositionally biased region" description="Acidic residues" evidence="2">
    <location>
        <begin position="121"/>
        <end position="130"/>
    </location>
</feature>
<feature type="domain" description="KxDL" evidence="3">
    <location>
        <begin position="29"/>
        <end position="110"/>
    </location>
</feature>
<dbReference type="AlphaFoldDB" id="A0A6G1S3D3"/>
<evidence type="ECO:0000256" key="1">
    <source>
        <dbReference type="ARBA" id="ARBA00005913"/>
    </source>
</evidence>
<evidence type="ECO:0000256" key="2">
    <source>
        <dbReference type="SAM" id="MobiDB-lite"/>
    </source>
</evidence>
<feature type="region of interest" description="Disordered" evidence="2">
    <location>
        <begin position="108"/>
        <end position="147"/>
    </location>
</feature>
<organism evidence="4">
    <name type="scientific">Aceria tosichella</name>
    <name type="common">wheat curl mite</name>
    <dbReference type="NCBI Taxonomy" id="561515"/>
    <lineage>
        <taxon>Eukaryota</taxon>
        <taxon>Metazoa</taxon>
        <taxon>Ecdysozoa</taxon>
        <taxon>Arthropoda</taxon>
        <taxon>Chelicerata</taxon>
        <taxon>Arachnida</taxon>
        <taxon>Acari</taxon>
        <taxon>Acariformes</taxon>
        <taxon>Trombidiformes</taxon>
        <taxon>Prostigmata</taxon>
        <taxon>Eupodina</taxon>
        <taxon>Eriophyoidea</taxon>
        <taxon>Eriophyidae</taxon>
        <taxon>Eriophyinae</taxon>
        <taxon>Aceriini</taxon>
        <taxon>Aceria</taxon>
    </lineage>
</organism>
<dbReference type="GO" id="GO:0032418">
    <property type="term" value="P:lysosome localization"/>
    <property type="evidence" value="ECO:0007669"/>
    <property type="project" value="TreeGrafter"/>
</dbReference>
<evidence type="ECO:0000259" key="3">
    <source>
        <dbReference type="Pfam" id="PF10241"/>
    </source>
</evidence>
<gene>
    <name evidence="4" type="ORF">g.19711</name>
</gene>
<reference evidence="4" key="1">
    <citation type="submission" date="2018-10" db="EMBL/GenBank/DDBJ databases">
        <title>Transcriptome assembly of Aceria tosichella (Wheat curl mite) Type 2.</title>
        <authorList>
            <person name="Scully E.D."/>
            <person name="Geib S.M."/>
            <person name="Palmer N.A."/>
            <person name="Gupta A.K."/>
            <person name="Sarath G."/>
            <person name="Tatineni S."/>
        </authorList>
    </citation>
    <scope>NUCLEOTIDE SEQUENCE</scope>
    <source>
        <strain evidence="4">LincolnNE</strain>
    </source>
</reference>
<name>A0A6G1S3D3_9ACAR</name>
<protein>
    <submittedName>
        <fullName evidence="4">KxDL motif-containing protein CG10681</fullName>
    </submittedName>
</protein>
<proteinExistence type="inferred from homology"/>
<feature type="compositionally biased region" description="Basic and acidic residues" evidence="2">
    <location>
        <begin position="108"/>
        <end position="120"/>
    </location>
</feature>
<accession>A0A6G1S3D3</accession>
<dbReference type="InterPro" id="IPR039843">
    <property type="entry name" value="KXD1-like"/>
</dbReference>
<comment type="similarity">
    <text evidence="1">Belongs to the KXD1 family.</text>
</comment>